<keyword evidence="2" id="KW-1185">Reference proteome</keyword>
<evidence type="ECO:0000313" key="1">
    <source>
        <dbReference type="EMBL" id="KAK6166797.1"/>
    </source>
</evidence>
<protein>
    <submittedName>
        <fullName evidence="1">Uncharacterized protein</fullName>
    </submittedName>
</protein>
<accession>A0AAN8FYF7</accession>
<dbReference type="EMBL" id="JAZGQO010000021">
    <property type="protein sequence ID" value="KAK6166797.1"/>
    <property type="molecule type" value="Genomic_DNA"/>
</dbReference>
<sequence>MQYKRYVVELFNKSAVHYAIYCRPQLFITGEVNQAFGKIVVEKSDFVTDDEKMVHHKKEVNQTPEEAEEEEVILTKLREVVRKSTHSDPTQRPTAEELLEILKR</sequence>
<organism evidence="1 2">
    <name type="scientific">Patella caerulea</name>
    <name type="common">Rayed Mediterranean limpet</name>
    <dbReference type="NCBI Taxonomy" id="87958"/>
    <lineage>
        <taxon>Eukaryota</taxon>
        <taxon>Metazoa</taxon>
        <taxon>Spiralia</taxon>
        <taxon>Lophotrochozoa</taxon>
        <taxon>Mollusca</taxon>
        <taxon>Gastropoda</taxon>
        <taxon>Patellogastropoda</taxon>
        <taxon>Patelloidea</taxon>
        <taxon>Patellidae</taxon>
        <taxon>Patella</taxon>
    </lineage>
</organism>
<gene>
    <name evidence="1" type="ORF">SNE40_023417</name>
</gene>
<evidence type="ECO:0000313" key="2">
    <source>
        <dbReference type="Proteomes" id="UP001347796"/>
    </source>
</evidence>
<dbReference type="AlphaFoldDB" id="A0AAN8FYF7"/>
<reference evidence="1 2" key="1">
    <citation type="submission" date="2024-01" db="EMBL/GenBank/DDBJ databases">
        <title>The genome of the rayed Mediterranean limpet Patella caerulea (Linnaeus, 1758).</title>
        <authorList>
            <person name="Anh-Thu Weber A."/>
            <person name="Halstead-Nussloch G."/>
        </authorList>
    </citation>
    <scope>NUCLEOTIDE SEQUENCE [LARGE SCALE GENOMIC DNA]</scope>
    <source>
        <strain evidence="1">AATW-2023a</strain>
        <tissue evidence="1">Whole specimen</tissue>
    </source>
</reference>
<name>A0AAN8FYF7_PATCE</name>
<dbReference type="Proteomes" id="UP001347796">
    <property type="component" value="Unassembled WGS sequence"/>
</dbReference>
<dbReference type="Gene3D" id="1.10.510.10">
    <property type="entry name" value="Transferase(Phosphotransferase) domain 1"/>
    <property type="match status" value="1"/>
</dbReference>
<comment type="caution">
    <text evidence="1">The sequence shown here is derived from an EMBL/GenBank/DDBJ whole genome shotgun (WGS) entry which is preliminary data.</text>
</comment>
<proteinExistence type="predicted"/>